<protein>
    <submittedName>
        <fullName evidence="4">DNA-dependent kinase catalytic subunit</fullName>
    </submittedName>
</protein>
<feature type="domain" description="FAT" evidence="2">
    <location>
        <begin position="227"/>
        <end position="869"/>
    </location>
</feature>
<comment type="caution">
    <text evidence="4">The sequence shown here is derived from an EMBL/GenBank/DDBJ whole genome shotgun (WGS) entry which is preliminary data.</text>
</comment>
<dbReference type="InterPro" id="IPR014009">
    <property type="entry name" value="PIK_FAT"/>
</dbReference>
<dbReference type="InterPro" id="IPR037706">
    <property type="entry name" value="DNA-PK_dom"/>
</dbReference>
<dbReference type="PROSITE" id="PS51190">
    <property type="entry name" value="FATC"/>
    <property type="match status" value="1"/>
</dbReference>
<feature type="non-terminal residue" evidence="4">
    <location>
        <position position="1"/>
    </location>
</feature>
<dbReference type="PROSITE" id="PS50290">
    <property type="entry name" value="PI3_4_KINASE_3"/>
    <property type="match status" value="1"/>
</dbReference>
<dbReference type="PANTHER" id="PTHR11139">
    <property type="entry name" value="ATAXIA TELANGIECTASIA MUTATED ATM -RELATED"/>
    <property type="match status" value="1"/>
</dbReference>
<dbReference type="OrthoDB" id="431717at2759"/>
<dbReference type="InterPro" id="IPR011009">
    <property type="entry name" value="Kinase-like_dom_sf"/>
</dbReference>
<reference evidence="4 5" key="1">
    <citation type="journal article" date="2018" name="Sci. Rep.">
        <title>Genomic signatures of local adaptation to the degree of environmental predictability in rotifers.</title>
        <authorList>
            <person name="Franch-Gras L."/>
            <person name="Hahn C."/>
            <person name="Garcia-Roger E.M."/>
            <person name="Carmona M.J."/>
            <person name="Serra M."/>
            <person name="Gomez A."/>
        </authorList>
    </citation>
    <scope>NUCLEOTIDE SEQUENCE [LARGE SCALE GENOMIC DNA]</scope>
    <source>
        <strain evidence="4">HYR1</strain>
    </source>
</reference>
<dbReference type="Gene3D" id="3.30.1010.10">
    <property type="entry name" value="Phosphatidylinositol 3-kinase Catalytic Subunit, Chain A, domain 4"/>
    <property type="match status" value="1"/>
</dbReference>
<dbReference type="STRING" id="10195.A0A3M7SJT9"/>
<organism evidence="4 5">
    <name type="scientific">Brachionus plicatilis</name>
    <name type="common">Marine rotifer</name>
    <name type="synonym">Brachionus muelleri</name>
    <dbReference type="NCBI Taxonomy" id="10195"/>
    <lineage>
        <taxon>Eukaryota</taxon>
        <taxon>Metazoa</taxon>
        <taxon>Spiralia</taxon>
        <taxon>Gnathifera</taxon>
        <taxon>Rotifera</taxon>
        <taxon>Eurotatoria</taxon>
        <taxon>Monogononta</taxon>
        <taxon>Pseudotrocha</taxon>
        <taxon>Ploima</taxon>
        <taxon>Brachionidae</taxon>
        <taxon>Brachionus</taxon>
    </lineage>
</organism>
<accession>A0A3M7SJT9</accession>
<dbReference type="PROSITE" id="PS51189">
    <property type="entry name" value="FAT"/>
    <property type="match status" value="1"/>
</dbReference>
<dbReference type="SMART" id="SM00146">
    <property type="entry name" value="PI3Kc"/>
    <property type="match status" value="1"/>
</dbReference>
<dbReference type="InterPro" id="IPR036940">
    <property type="entry name" value="PI3/4_kinase_cat_sf"/>
</dbReference>
<dbReference type="GO" id="GO:0004677">
    <property type="term" value="F:DNA-dependent protein kinase activity"/>
    <property type="evidence" value="ECO:0007669"/>
    <property type="project" value="InterPro"/>
</dbReference>
<sequence>VYDWLTQSSIDTFTDTALIDTKSSLLFKTESKNKDSDEKEVLKLRRRFIKDKAESQSKFFARKQIAKKNRDEDLRKQLKAKRENHVEKYRNYRIGDFPDIQIKHSELIAPMQALAQRDSQIAMVLFESIFVSILSEISYLKDEQDSYKILKELTQYLNAMLASSESFNSNFIACILEICIKNPKLLKLDPGLVTSACLNSFRQSLGIILLEEYIINFEEDSDAPLEKKVRLNPKDSSSEASILWIELAKLYRSMNDYDSIKGIFLVKSDLVCEHTERGIDFEAVNDYYSARNEYGAALDSELLENVSQSEQDLWLESLLKCCNELTDWKAMCEWSMNGNTLDQLFEDAYSIENVFPYAFRSKLKLILQEDENEQKKHKDLIRFINGLEVEKKKYLEQSFCQEMALISLHQNDLSAANYYAHLAIQKYLTEWSSTNKTIKQNQINKLQSLQSIVELNEFLKFINSNQAFTVNLAKKIDNLIDVWIDSMPNMQTDPPCTWDDVITNRSIFFEFIEEKYLNSVCLTDPETSTTFLGDSVMNDFDEDLSNYSKKLKKKMTKTTFLMKIRFAQAAQSQGNFKLSLDKLKQSRSILKIKNSDFLDLQLIWNHCYLNTHLNKCKQANSKESLESFFESMVLREILKYDSISDTFKNNQKNYLYQEQRVLHSKFSKFLIESLMDHMNQSDFDSGLEGIITEKKHVLQLSDYVKNDDINDFEKTISSLMKHGVDNLLKIKDSLKGSLELATYCDFYLRIAENDNNDFEKLTQIGQMIKSQFPEIVTEQLFYSIRSGSLEARTRFPRLLQIIELYPDECLEKFVSSSEDIPSWMFLSWLSQMTALLDKPQAKAIQKIIENISIEYPQALVYPFRMSTENFKFSNELNEQSDFVQKISRHLNTQLPLVEQFITALEHLNTPKLFFNDLIVEINNNLKKNDVIMKLFKDLNNNLIDLEGKIDFCGRLWTDFSNFIKPLFMKQFGEQFRLLPQLSELEIKNKLQNICSQVNEFCQRKPMSGNLGDYSAWLKGFKRNITKDIEIPGQYNGNEKPMPEYHVKIESFDERILEMSSLRRPKCITIRGDDQREYKFLVKCGEDQRQDQRVEILLDIINNLLKSDSKCYQRNLSIKTYQVVPMTSNLALIEWLPETKPLKVILENDLVKEAQNNYAEFIYGINKDGSKKTHSEVYGMVYAKYNRELICREFDKIQNSIPWDLFRQFLRTLSSDSEAYFVLRNEFIKSYAVASTCHYILGIGDRHLSNWMIDLKTGRAIGIDFGIAFGHATMNIPVPELVPIRLTRQILKLIAPLEQRGLFESSMVHCLKALRENNDLLVCILDVFIKEPSIDWIGSAVKIAKKNLNEDMEITLGLQYAKDRVNSVKQKLFGMHPSVIMRNDLCSGIHKDSKYLQYFVDVLMGNKILSRNGGLLLERSKILAENGEKYRLTIEEQVKCIIDQSTDTNILGRTWIGWQPFC</sequence>
<dbReference type="InterPro" id="IPR045581">
    <property type="entry name" value="DNAPKcs_CC5"/>
</dbReference>
<name>A0A3M7SJT9_BRAPC</name>
<dbReference type="Pfam" id="PF02259">
    <property type="entry name" value="FAT"/>
    <property type="match status" value="1"/>
</dbReference>
<keyword evidence="4" id="KW-0808">Transferase</keyword>
<dbReference type="GO" id="GO:0005634">
    <property type="term" value="C:nucleus"/>
    <property type="evidence" value="ECO:0007669"/>
    <property type="project" value="TreeGrafter"/>
</dbReference>
<dbReference type="Pfam" id="PF02260">
    <property type="entry name" value="FATC"/>
    <property type="match status" value="1"/>
</dbReference>
<gene>
    <name evidence="4" type="ORF">BpHYR1_052690</name>
</gene>
<dbReference type="GO" id="GO:0006303">
    <property type="term" value="P:double-strand break repair via nonhomologous end joining"/>
    <property type="evidence" value="ECO:0007669"/>
    <property type="project" value="InterPro"/>
</dbReference>
<dbReference type="PANTHER" id="PTHR11139:SF68">
    <property type="entry name" value="DNA-DEPENDENT PROTEIN KINASE CATALYTIC SUBUNIT"/>
    <property type="match status" value="1"/>
</dbReference>
<keyword evidence="5" id="KW-1185">Reference proteome</keyword>
<evidence type="ECO:0000259" key="1">
    <source>
        <dbReference type="PROSITE" id="PS50290"/>
    </source>
</evidence>
<evidence type="ECO:0000259" key="2">
    <source>
        <dbReference type="PROSITE" id="PS51189"/>
    </source>
</evidence>
<evidence type="ECO:0000313" key="4">
    <source>
        <dbReference type="EMBL" id="RNA36043.1"/>
    </source>
</evidence>
<evidence type="ECO:0000259" key="3">
    <source>
        <dbReference type="PROSITE" id="PS51190"/>
    </source>
</evidence>
<dbReference type="Proteomes" id="UP000276133">
    <property type="component" value="Unassembled WGS sequence"/>
</dbReference>
<dbReference type="Pfam" id="PF19704">
    <property type="entry name" value="DNAPKcs_CC5"/>
    <property type="match status" value="1"/>
</dbReference>
<dbReference type="InterPro" id="IPR003152">
    <property type="entry name" value="FATC_dom"/>
</dbReference>
<proteinExistence type="predicted"/>
<dbReference type="Pfam" id="PF00454">
    <property type="entry name" value="PI3_PI4_kinase"/>
    <property type="match status" value="1"/>
</dbReference>
<dbReference type="SMART" id="SM01343">
    <property type="entry name" value="FATC"/>
    <property type="match status" value="1"/>
</dbReference>
<dbReference type="InterPro" id="IPR050517">
    <property type="entry name" value="DDR_Repair_Kinase"/>
</dbReference>
<dbReference type="GO" id="GO:0000723">
    <property type="term" value="P:telomere maintenance"/>
    <property type="evidence" value="ECO:0007669"/>
    <property type="project" value="TreeGrafter"/>
</dbReference>
<feature type="domain" description="PI3K/PI4K catalytic" evidence="1">
    <location>
        <begin position="1051"/>
        <end position="1376"/>
    </location>
</feature>
<feature type="domain" description="FATC" evidence="3">
    <location>
        <begin position="1429"/>
        <end position="1461"/>
    </location>
</feature>
<dbReference type="SUPFAM" id="SSF56112">
    <property type="entry name" value="Protein kinase-like (PK-like)"/>
    <property type="match status" value="1"/>
</dbReference>
<evidence type="ECO:0000313" key="5">
    <source>
        <dbReference type="Proteomes" id="UP000276133"/>
    </source>
</evidence>
<dbReference type="InterPro" id="IPR000403">
    <property type="entry name" value="PI3/4_kinase_cat_dom"/>
</dbReference>
<dbReference type="CDD" id="cd05172">
    <property type="entry name" value="PIKKc_DNA-PK"/>
    <property type="match status" value="1"/>
</dbReference>
<dbReference type="InterPro" id="IPR003151">
    <property type="entry name" value="PIK-rel_kinase_FAT"/>
</dbReference>
<keyword evidence="4" id="KW-0418">Kinase</keyword>
<dbReference type="EMBL" id="REGN01001246">
    <property type="protein sequence ID" value="RNA36043.1"/>
    <property type="molecule type" value="Genomic_DNA"/>
</dbReference>
<dbReference type="Gene3D" id="1.10.1070.11">
    <property type="entry name" value="Phosphatidylinositol 3-/4-kinase, catalytic domain"/>
    <property type="match status" value="1"/>
</dbReference>